<keyword evidence="5" id="KW-1185">Reference proteome</keyword>
<feature type="DNA-binding region" description="H-T-H motif" evidence="2">
    <location>
        <begin position="28"/>
        <end position="47"/>
    </location>
</feature>
<organism evidence="4 5">
    <name type="scientific">Deinococcus rufus</name>
    <dbReference type="NCBI Taxonomy" id="2136097"/>
    <lineage>
        <taxon>Bacteria</taxon>
        <taxon>Thermotogati</taxon>
        <taxon>Deinococcota</taxon>
        <taxon>Deinococci</taxon>
        <taxon>Deinococcales</taxon>
        <taxon>Deinococcaceae</taxon>
        <taxon>Deinococcus</taxon>
    </lineage>
</organism>
<sequence>MPSNPTRRETLTDAGLRVLAAHGARHLTHRATDREAGVPLGTTVNYFSTRTALLAGLGHRIFERLAPAPAEVPPPGTAPAAAYIHAIVRRTTEQPDLTLALFELRLEAARHPELARALTSTLERSYAQDVTFHSQAGLPGGAREVALLHYAVDGLLLDLLTVSINGRHDTAEMVELLVRRLLPPT</sequence>
<dbReference type="InterPro" id="IPR001647">
    <property type="entry name" value="HTH_TetR"/>
</dbReference>
<protein>
    <submittedName>
        <fullName evidence="4">TetR/AcrR family transcriptional regulator</fullName>
    </submittedName>
</protein>
<feature type="domain" description="HTH tetR-type" evidence="3">
    <location>
        <begin position="5"/>
        <end position="65"/>
    </location>
</feature>
<accession>A0ABV7ZD30</accession>
<gene>
    <name evidence="4" type="ORF">ACFOSB_20720</name>
</gene>
<evidence type="ECO:0000313" key="5">
    <source>
        <dbReference type="Proteomes" id="UP001595803"/>
    </source>
</evidence>
<dbReference type="EMBL" id="JBHRZG010000024">
    <property type="protein sequence ID" value="MFC3835292.1"/>
    <property type="molecule type" value="Genomic_DNA"/>
</dbReference>
<name>A0ABV7ZD30_9DEIO</name>
<dbReference type="PROSITE" id="PS50977">
    <property type="entry name" value="HTH_TETR_2"/>
    <property type="match status" value="1"/>
</dbReference>
<dbReference type="Proteomes" id="UP001595803">
    <property type="component" value="Unassembled WGS sequence"/>
</dbReference>
<evidence type="ECO:0000256" key="1">
    <source>
        <dbReference type="ARBA" id="ARBA00023125"/>
    </source>
</evidence>
<reference evidence="5" key="1">
    <citation type="journal article" date="2019" name="Int. J. Syst. Evol. Microbiol.">
        <title>The Global Catalogue of Microorganisms (GCM) 10K type strain sequencing project: providing services to taxonomists for standard genome sequencing and annotation.</title>
        <authorList>
            <consortium name="The Broad Institute Genomics Platform"/>
            <consortium name="The Broad Institute Genome Sequencing Center for Infectious Disease"/>
            <person name="Wu L."/>
            <person name="Ma J."/>
        </authorList>
    </citation>
    <scope>NUCLEOTIDE SEQUENCE [LARGE SCALE GENOMIC DNA]</scope>
    <source>
        <strain evidence="5">CCTCC AB 2017081</strain>
    </source>
</reference>
<dbReference type="SUPFAM" id="SSF46689">
    <property type="entry name" value="Homeodomain-like"/>
    <property type="match status" value="1"/>
</dbReference>
<dbReference type="Gene3D" id="1.10.357.10">
    <property type="entry name" value="Tetracycline Repressor, domain 2"/>
    <property type="match status" value="1"/>
</dbReference>
<evidence type="ECO:0000256" key="2">
    <source>
        <dbReference type="PROSITE-ProRule" id="PRU00335"/>
    </source>
</evidence>
<proteinExistence type="predicted"/>
<comment type="caution">
    <text evidence="4">The sequence shown here is derived from an EMBL/GenBank/DDBJ whole genome shotgun (WGS) entry which is preliminary data.</text>
</comment>
<evidence type="ECO:0000313" key="4">
    <source>
        <dbReference type="EMBL" id="MFC3835292.1"/>
    </source>
</evidence>
<evidence type="ECO:0000259" key="3">
    <source>
        <dbReference type="PROSITE" id="PS50977"/>
    </source>
</evidence>
<dbReference type="RefSeq" id="WP_322471862.1">
    <property type="nucleotide sequence ID" value="NZ_JBHRZG010000024.1"/>
</dbReference>
<dbReference type="InterPro" id="IPR009057">
    <property type="entry name" value="Homeodomain-like_sf"/>
</dbReference>
<keyword evidence="1 2" id="KW-0238">DNA-binding</keyword>
<dbReference type="InterPro" id="IPR041583">
    <property type="entry name" value="TetR_C_31"/>
</dbReference>
<dbReference type="Pfam" id="PF17940">
    <property type="entry name" value="TetR_C_31"/>
    <property type="match status" value="1"/>
</dbReference>